<evidence type="ECO:0000313" key="3">
    <source>
        <dbReference type="Proteomes" id="UP000217790"/>
    </source>
</evidence>
<proteinExistence type="predicted"/>
<keyword evidence="3" id="KW-1185">Reference proteome</keyword>
<dbReference type="AlphaFoldDB" id="A0A2H3DX97"/>
<dbReference type="Proteomes" id="UP000217790">
    <property type="component" value="Unassembled WGS sequence"/>
</dbReference>
<reference evidence="3" key="1">
    <citation type="journal article" date="2017" name="Nat. Ecol. Evol.">
        <title>Genome expansion and lineage-specific genetic innovations in the forest pathogenic fungi Armillaria.</title>
        <authorList>
            <person name="Sipos G."/>
            <person name="Prasanna A.N."/>
            <person name="Walter M.C."/>
            <person name="O'Connor E."/>
            <person name="Balint B."/>
            <person name="Krizsan K."/>
            <person name="Kiss B."/>
            <person name="Hess J."/>
            <person name="Varga T."/>
            <person name="Slot J."/>
            <person name="Riley R."/>
            <person name="Boka B."/>
            <person name="Rigling D."/>
            <person name="Barry K."/>
            <person name="Lee J."/>
            <person name="Mihaltcheva S."/>
            <person name="LaButti K."/>
            <person name="Lipzen A."/>
            <person name="Waldron R."/>
            <person name="Moloney N.M."/>
            <person name="Sperisen C."/>
            <person name="Kredics L."/>
            <person name="Vagvoelgyi C."/>
            <person name="Patrignani A."/>
            <person name="Fitzpatrick D."/>
            <person name="Nagy I."/>
            <person name="Doyle S."/>
            <person name="Anderson J.B."/>
            <person name="Grigoriev I.V."/>
            <person name="Gueldener U."/>
            <person name="Muensterkoetter M."/>
            <person name="Nagy L.G."/>
        </authorList>
    </citation>
    <scope>NUCLEOTIDE SEQUENCE [LARGE SCALE GENOMIC DNA]</scope>
    <source>
        <strain evidence="3">Ar21-2</strain>
    </source>
</reference>
<dbReference type="OMA" id="YSHATAH"/>
<gene>
    <name evidence="2" type="ORF">ARMGADRAFT_928956</name>
</gene>
<organism evidence="2 3">
    <name type="scientific">Armillaria gallica</name>
    <name type="common">Bulbous honey fungus</name>
    <name type="synonym">Armillaria bulbosa</name>
    <dbReference type="NCBI Taxonomy" id="47427"/>
    <lineage>
        <taxon>Eukaryota</taxon>
        <taxon>Fungi</taxon>
        <taxon>Dikarya</taxon>
        <taxon>Basidiomycota</taxon>
        <taxon>Agaricomycotina</taxon>
        <taxon>Agaricomycetes</taxon>
        <taxon>Agaricomycetidae</taxon>
        <taxon>Agaricales</taxon>
        <taxon>Marasmiineae</taxon>
        <taxon>Physalacriaceae</taxon>
        <taxon>Armillaria</taxon>
    </lineage>
</organism>
<feature type="region of interest" description="Disordered" evidence="1">
    <location>
        <begin position="1"/>
        <end position="23"/>
    </location>
</feature>
<name>A0A2H3DX97_ARMGA</name>
<accession>A0A2H3DX97</accession>
<evidence type="ECO:0000313" key="2">
    <source>
        <dbReference type="EMBL" id="PBK93717.1"/>
    </source>
</evidence>
<dbReference type="EMBL" id="KZ293656">
    <property type="protein sequence ID" value="PBK93717.1"/>
    <property type="molecule type" value="Genomic_DNA"/>
</dbReference>
<dbReference type="OrthoDB" id="2692094at2759"/>
<sequence length="178" mass="20803">MFKELVDAQKSSSGDDELTDNIPDDHALVKHHHIALDQRQAVYLHEWLSENRDDPAFKDFLPKLKQHLLSCLRGHSAIREEDEFSPAQLNQISFDQQRIYSHATAHFNYTTYDVCHDQDNIHVGKNGQKRDIMVMSNDEDPESHPFWYARVLGIYHANVLDSGTRFPKPKRMEFLWVC</sequence>
<dbReference type="STRING" id="47427.A0A2H3DX97"/>
<protein>
    <submittedName>
        <fullName evidence="2">Uncharacterized protein</fullName>
    </submittedName>
</protein>
<dbReference type="InParanoid" id="A0A2H3DX97"/>
<evidence type="ECO:0000256" key="1">
    <source>
        <dbReference type="SAM" id="MobiDB-lite"/>
    </source>
</evidence>